<feature type="region of interest" description="Disordered" evidence="1">
    <location>
        <begin position="1"/>
        <end position="40"/>
    </location>
</feature>
<evidence type="ECO:0000256" key="1">
    <source>
        <dbReference type="SAM" id="MobiDB-lite"/>
    </source>
</evidence>
<evidence type="ECO:0000313" key="3">
    <source>
        <dbReference type="Proteomes" id="UP000290288"/>
    </source>
</evidence>
<sequence length="87" mass="9617">FEISSDAESSDTESEIETNSAAAEEVAVKEVGQPQPRRNKLREAAASNKVFSLFKFKRPGFATSILRSRVQEISSFSFKWSTDTASP</sequence>
<comment type="caution">
    <text evidence="2">The sequence shown here is derived from an EMBL/GenBank/DDBJ whole genome shotgun (WGS) entry which is preliminary data.</text>
</comment>
<proteinExistence type="predicted"/>
<dbReference type="AlphaFoldDB" id="A0A4Q2CYN0"/>
<feature type="non-terminal residue" evidence="2">
    <location>
        <position position="1"/>
    </location>
</feature>
<dbReference type="Proteomes" id="UP000290288">
    <property type="component" value="Unassembled WGS sequence"/>
</dbReference>
<dbReference type="EMBL" id="SDEE01002159">
    <property type="protein sequence ID" value="RXW11226.1"/>
    <property type="molecule type" value="Genomic_DNA"/>
</dbReference>
<evidence type="ECO:0000313" key="2">
    <source>
        <dbReference type="EMBL" id="RXW11226.1"/>
    </source>
</evidence>
<keyword evidence="3" id="KW-1185">Reference proteome</keyword>
<organism evidence="2 3">
    <name type="scientific">Candolleomyces aberdarensis</name>
    <dbReference type="NCBI Taxonomy" id="2316362"/>
    <lineage>
        <taxon>Eukaryota</taxon>
        <taxon>Fungi</taxon>
        <taxon>Dikarya</taxon>
        <taxon>Basidiomycota</taxon>
        <taxon>Agaricomycotina</taxon>
        <taxon>Agaricomycetes</taxon>
        <taxon>Agaricomycetidae</taxon>
        <taxon>Agaricales</taxon>
        <taxon>Agaricineae</taxon>
        <taxon>Psathyrellaceae</taxon>
        <taxon>Candolleomyces</taxon>
    </lineage>
</organism>
<protein>
    <submittedName>
        <fullName evidence="2">Uncharacterized protein</fullName>
    </submittedName>
</protein>
<name>A0A4Q2CYN0_9AGAR</name>
<reference evidence="2 3" key="1">
    <citation type="submission" date="2019-01" db="EMBL/GenBank/DDBJ databases">
        <title>Draft genome sequence of Psathyrella aberdarensis IHI B618.</title>
        <authorList>
            <person name="Buettner E."/>
            <person name="Kellner H."/>
        </authorList>
    </citation>
    <scope>NUCLEOTIDE SEQUENCE [LARGE SCALE GENOMIC DNA]</scope>
    <source>
        <strain evidence="2 3">IHI B618</strain>
    </source>
</reference>
<gene>
    <name evidence="2" type="ORF">EST38_g14628</name>
</gene>
<accession>A0A4Q2CYN0</accession>
<feature type="compositionally biased region" description="Low complexity" evidence="1">
    <location>
        <begin position="17"/>
        <end position="31"/>
    </location>
</feature>